<accession>B0VHA5</accession>
<evidence type="ECO:0000313" key="2">
    <source>
        <dbReference type="Proteomes" id="UP000002019"/>
    </source>
</evidence>
<proteinExistence type="predicted"/>
<dbReference type="AlphaFoldDB" id="B0VHA5"/>
<dbReference type="Proteomes" id="UP000002019">
    <property type="component" value="Chromosome"/>
</dbReference>
<protein>
    <submittedName>
        <fullName evidence="1">Uncharacterized protein</fullName>
    </submittedName>
</protein>
<gene>
    <name evidence="1" type="ordered locus">CLOAM0839</name>
</gene>
<keyword evidence="2" id="KW-1185">Reference proteome</keyword>
<evidence type="ECO:0000313" key="1">
    <source>
        <dbReference type="EMBL" id="CAO80720.1"/>
    </source>
</evidence>
<dbReference type="KEGG" id="caci:CLOAM0839"/>
<organism evidence="1 2">
    <name type="scientific">Cloacimonas acidaminovorans (strain Evry)</name>
    <dbReference type="NCBI Taxonomy" id="459349"/>
    <lineage>
        <taxon>Bacteria</taxon>
        <taxon>Pseudomonadati</taxon>
        <taxon>Candidatus Cloacimonadota</taxon>
        <taxon>Candidatus Cloacimonadia</taxon>
        <taxon>Candidatus Cloacimonadales</taxon>
        <taxon>Candidatus Cloacimonadaceae</taxon>
        <taxon>Candidatus Cloacimonas</taxon>
    </lineage>
</organism>
<name>B0VHA5_CLOAI</name>
<sequence length="150" mass="16700">MKVKFKYGIRTYSGTLDELTFGSYFKDRVCIARRYVVPRLTDQNDLIGSKMKNLAVIYGDVSESYKVELKQYAAMHSILTPKGKLPATAYALWVKMMFQFASADAEHIDLSTLTYSDLQTVGDDILSISSAVSNGFMDNVPGADKLTANM</sequence>
<dbReference type="RefSeq" id="WP_015424578.1">
    <property type="nucleotide sequence ID" value="NC_020449.1"/>
</dbReference>
<dbReference type="OrthoDB" id="9848551at2"/>
<reference evidence="1 2" key="1">
    <citation type="journal article" date="2008" name="J. Bacteriol.">
        <title>'Candidatus Cloacamonas acidaminovorans': genome sequence reconstruction provides a first glimpse of a new bacterial division.</title>
        <authorList>
            <person name="Pelletier E."/>
            <person name="Kreimeyer A."/>
            <person name="Bocs S."/>
            <person name="Rouy Z."/>
            <person name="Gyapay G."/>
            <person name="Chouari R."/>
            <person name="Riviere D."/>
            <person name="Ganesan A."/>
            <person name="Daegelen P."/>
            <person name="Sghir A."/>
            <person name="Cohen G.N."/>
            <person name="Medigue C."/>
            <person name="Weissenbach J."/>
            <person name="Le Paslier D."/>
        </authorList>
    </citation>
    <scope>NUCLEOTIDE SEQUENCE [LARGE SCALE GENOMIC DNA]</scope>
    <source>
        <strain evidence="2">Evry</strain>
    </source>
</reference>
<dbReference type="EMBL" id="CU466930">
    <property type="protein sequence ID" value="CAO80720.1"/>
    <property type="molecule type" value="Genomic_DNA"/>
</dbReference>
<dbReference type="HOGENOM" id="CLU_145276_0_0_0"/>